<comment type="similarity">
    <text evidence="1 6">Belongs to the universal ribosomal protein uL16 family.</text>
</comment>
<keyword evidence="2 6" id="KW-0689">Ribosomal protein</keyword>
<dbReference type="GO" id="GO:0032543">
    <property type="term" value="P:mitochondrial translation"/>
    <property type="evidence" value="ECO:0007669"/>
    <property type="project" value="TreeGrafter"/>
</dbReference>
<dbReference type="PANTHER" id="PTHR12220">
    <property type="entry name" value="50S/60S RIBOSOMAL PROTEIN L16"/>
    <property type="match status" value="1"/>
</dbReference>
<dbReference type="Gene3D" id="3.90.1170.10">
    <property type="entry name" value="Ribosomal protein L10e/L16"/>
    <property type="match status" value="1"/>
</dbReference>
<keyword evidence="3 6" id="KW-0687">Ribonucleoprotein</keyword>
<comment type="caution">
    <text evidence="7">The sequence shown here is derived from an EMBL/GenBank/DDBJ whole genome shotgun (WGS) entry which is preliminary data.</text>
</comment>
<evidence type="ECO:0000256" key="6">
    <source>
        <dbReference type="RuleBase" id="RU004413"/>
    </source>
</evidence>
<dbReference type="InterPro" id="IPR000114">
    <property type="entry name" value="Ribosomal_uL16_bact-type"/>
</dbReference>
<dbReference type="Pfam" id="PF00252">
    <property type="entry name" value="Ribosomal_L16"/>
    <property type="match status" value="1"/>
</dbReference>
<dbReference type="InterPro" id="IPR016180">
    <property type="entry name" value="Ribosomal_uL16_dom"/>
</dbReference>
<proteinExistence type="inferred from homology"/>
<dbReference type="OrthoDB" id="268521at2759"/>
<dbReference type="GO" id="GO:0005762">
    <property type="term" value="C:mitochondrial large ribosomal subunit"/>
    <property type="evidence" value="ECO:0007669"/>
    <property type="project" value="TreeGrafter"/>
</dbReference>
<sequence>MDKVREKHTKCTVCKTLTFTNLRKGKIKRITYIEEQKMNCLVKNLCRKHLLLLTKWSEVTQVATYMKLKMPEKEEDLELPVNRLRSKLSQFDKVPQNPIPSAKPPTMSKMLDHMRGPEMVNNKLIYGQFGIQALTGGRLRFEHYNLIRFAINKHIQEGKTYGVWRVNQPWQAVSKKGAGKQMGQGKSDIDHYVYPLKAGHIIFEIGGRIELLDLEKTLKVVSQKMPFKARIVTPQILEDDVRQEAILKEKNINPFTYEYCLKNNYNGVKIYYSPYDLYYLNKEK</sequence>
<protein>
    <recommendedName>
        <fullName evidence="4">Large ribosomal subunit protein uL16m</fullName>
    </recommendedName>
    <alternativeName>
        <fullName evidence="5">39S ribosomal protein L16, mitochondrial</fullName>
    </alternativeName>
</protein>
<dbReference type="Proteomes" id="UP000683360">
    <property type="component" value="Unassembled WGS sequence"/>
</dbReference>
<dbReference type="InterPro" id="IPR036920">
    <property type="entry name" value="Ribosomal_uL16_sf"/>
</dbReference>
<evidence type="ECO:0000256" key="1">
    <source>
        <dbReference type="ARBA" id="ARBA00008931"/>
    </source>
</evidence>
<dbReference type="PANTHER" id="PTHR12220:SF13">
    <property type="entry name" value="LARGE RIBOSOMAL SUBUNIT PROTEIN UL16M"/>
    <property type="match status" value="1"/>
</dbReference>
<evidence type="ECO:0000313" key="8">
    <source>
        <dbReference type="Proteomes" id="UP000683360"/>
    </source>
</evidence>
<reference evidence="7" key="1">
    <citation type="submission" date="2021-03" db="EMBL/GenBank/DDBJ databases">
        <authorList>
            <person name="Bekaert M."/>
        </authorList>
    </citation>
    <scope>NUCLEOTIDE SEQUENCE</scope>
</reference>
<evidence type="ECO:0000256" key="3">
    <source>
        <dbReference type="ARBA" id="ARBA00023274"/>
    </source>
</evidence>
<dbReference type="SUPFAM" id="SSF54686">
    <property type="entry name" value="Ribosomal protein L16p/L10e"/>
    <property type="match status" value="1"/>
</dbReference>
<dbReference type="EMBL" id="CAJPWZ010001076">
    <property type="protein sequence ID" value="CAG2207428.1"/>
    <property type="molecule type" value="Genomic_DNA"/>
</dbReference>
<dbReference type="PRINTS" id="PR00060">
    <property type="entry name" value="RIBOSOMALL16"/>
</dbReference>
<evidence type="ECO:0000256" key="2">
    <source>
        <dbReference type="ARBA" id="ARBA00022980"/>
    </source>
</evidence>
<accession>A0A8S3RL38</accession>
<gene>
    <name evidence="7" type="ORF">MEDL_21705</name>
</gene>
<evidence type="ECO:0000256" key="5">
    <source>
        <dbReference type="ARBA" id="ARBA00035440"/>
    </source>
</evidence>
<dbReference type="GO" id="GO:0003735">
    <property type="term" value="F:structural constituent of ribosome"/>
    <property type="evidence" value="ECO:0007669"/>
    <property type="project" value="InterPro"/>
</dbReference>
<dbReference type="CDD" id="cd01433">
    <property type="entry name" value="Ribosomal_L16_L10e"/>
    <property type="match status" value="1"/>
</dbReference>
<dbReference type="AlphaFoldDB" id="A0A8S3RL38"/>
<evidence type="ECO:0000256" key="4">
    <source>
        <dbReference type="ARBA" id="ARBA00035302"/>
    </source>
</evidence>
<dbReference type="InterPro" id="IPR047873">
    <property type="entry name" value="Ribosomal_uL16"/>
</dbReference>
<evidence type="ECO:0000313" key="7">
    <source>
        <dbReference type="EMBL" id="CAG2207428.1"/>
    </source>
</evidence>
<dbReference type="GO" id="GO:0019843">
    <property type="term" value="F:rRNA binding"/>
    <property type="evidence" value="ECO:0007669"/>
    <property type="project" value="InterPro"/>
</dbReference>
<organism evidence="7 8">
    <name type="scientific">Mytilus edulis</name>
    <name type="common">Blue mussel</name>
    <dbReference type="NCBI Taxonomy" id="6550"/>
    <lineage>
        <taxon>Eukaryota</taxon>
        <taxon>Metazoa</taxon>
        <taxon>Spiralia</taxon>
        <taxon>Lophotrochozoa</taxon>
        <taxon>Mollusca</taxon>
        <taxon>Bivalvia</taxon>
        <taxon>Autobranchia</taxon>
        <taxon>Pteriomorphia</taxon>
        <taxon>Mytilida</taxon>
        <taxon>Mytiloidea</taxon>
        <taxon>Mytilidae</taxon>
        <taxon>Mytilinae</taxon>
        <taxon>Mytilus</taxon>
    </lineage>
</organism>
<keyword evidence="8" id="KW-1185">Reference proteome</keyword>
<name>A0A8S3RL38_MYTED</name>